<evidence type="ECO:0000313" key="1">
    <source>
        <dbReference type="EMBL" id="CCQ43507.1"/>
    </source>
</evidence>
<gene>
    <name evidence="1" type="primary">MXRA5</name>
</gene>
<sequence length="48" mass="5676">MIWLTHHMYTCCQMELFPSQRSKSVTVVTTDVWLSTSKGQTILRWESQ</sequence>
<dbReference type="OrthoDB" id="676979at2759"/>
<accession>L8ECG1</accession>
<dbReference type="EMBL" id="HF584010">
    <property type="protein sequence ID" value="CCQ43507.1"/>
    <property type="molecule type" value="Genomic_DNA"/>
</dbReference>
<dbReference type="ChiTaRS" id="MXRA5">
    <property type="organism name" value="human"/>
</dbReference>
<reference evidence="1" key="1">
    <citation type="journal article" date="2013" name="PLoS ONE">
        <title>Direct detection of alternative open reading frames translation products in human significantly expands the proteome.</title>
        <authorList>
            <person name="Vanderperre B."/>
            <person name="Lucier J.-F."/>
            <person name="Motard J."/>
            <person name="Tremblay G."/>
            <person name="Vanderperre S."/>
            <person name="Wisztorski M."/>
            <person name="Salzet M."/>
            <person name="Boisvert F.-M."/>
            <person name="Roucou X."/>
        </authorList>
    </citation>
    <scope>NUCLEOTIDE SEQUENCE</scope>
</reference>
<name>L8ECG1_HUMAN</name>
<organism evidence="1">
    <name type="scientific">Homo sapiens</name>
    <name type="common">Human</name>
    <dbReference type="NCBI Taxonomy" id="9606"/>
    <lineage>
        <taxon>Eukaryota</taxon>
        <taxon>Metazoa</taxon>
        <taxon>Chordata</taxon>
        <taxon>Craniata</taxon>
        <taxon>Vertebrata</taxon>
        <taxon>Euteleostomi</taxon>
        <taxon>Mammalia</taxon>
        <taxon>Eutheria</taxon>
        <taxon>Euarchontoglires</taxon>
        <taxon>Primates</taxon>
        <taxon>Haplorrhini</taxon>
        <taxon>Catarrhini</taxon>
        <taxon>Hominidae</taxon>
        <taxon>Homo</taxon>
    </lineage>
</organism>
<protein>
    <submittedName>
        <fullName evidence="1">Alternative protein MXRA5</fullName>
    </submittedName>
</protein>
<dbReference type="AlphaFoldDB" id="L8ECG1"/>
<proteinExistence type="predicted"/>